<dbReference type="PANTHER" id="PTHR44229:SF8">
    <property type="entry name" value="ALCOHOL DEHYDROGENASE-RELATED"/>
    <property type="match status" value="1"/>
</dbReference>
<sequence length="186" mass="20456">KTIEVFKNLDILINNAGIFNDAIWEKEITININGVVHGILLGLEHYIPKFKTGDEGVIVNIASVAGITPSGLFPIYSATKYAVLGMSKAFGNQSHYSRTGVRTLTLCPGLTRTPMVTGMSECTLGPNYKRMVEKVVPNIPMQKPESVAVAMIHIIKHAATGTIWVAENDEEPYEYKIPPRENFAPK</sequence>
<dbReference type="GO" id="GO:0005737">
    <property type="term" value="C:cytoplasm"/>
    <property type="evidence" value="ECO:0007669"/>
    <property type="project" value="TreeGrafter"/>
</dbReference>
<comment type="similarity">
    <text evidence="1 3">Belongs to the short-chain dehydrogenases/reductases (SDR) family.</text>
</comment>
<comment type="caution">
    <text evidence="4">The sequence shown here is derived from an EMBL/GenBank/DDBJ whole genome shotgun (WGS) entry which is preliminary data.</text>
</comment>
<accession>A0AA38IUL9</accession>
<dbReference type="PRINTS" id="PR00081">
    <property type="entry name" value="GDHRDH"/>
</dbReference>
<dbReference type="EMBL" id="JALNTZ010000002">
    <property type="protein sequence ID" value="KAJ3662605.1"/>
    <property type="molecule type" value="Genomic_DNA"/>
</dbReference>
<dbReference type="Pfam" id="PF00106">
    <property type="entry name" value="adh_short"/>
    <property type="match status" value="1"/>
</dbReference>
<dbReference type="PRINTS" id="PR00080">
    <property type="entry name" value="SDRFAMILY"/>
</dbReference>
<feature type="non-terminal residue" evidence="4">
    <location>
        <position position="1"/>
    </location>
</feature>
<dbReference type="GO" id="GO:0016616">
    <property type="term" value="F:oxidoreductase activity, acting on the CH-OH group of donors, NAD or NADP as acceptor"/>
    <property type="evidence" value="ECO:0007669"/>
    <property type="project" value="TreeGrafter"/>
</dbReference>
<reference evidence="4" key="1">
    <citation type="journal article" date="2023" name="G3 (Bethesda)">
        <title>Whole genome assemblies of Zophobas morio and Tenebrio molitor.</title>
        <authorList>
            <person name="Kaur S."/>
            <person name="Stinson S.A."/>
            <person name="diCenzo G.C."/>
        </authorList>
    </citation>
    <scope>NUCLEOTIDE SEQUENCE</scope>
    <source>
        <strain evidence="4">QUZm001</strain>
    </source>
</reference>
<dbReference type="AlphaFoldDB" id="A0AA38IUL9"/>
<dbReference type="PANTHER" id="PTHR44229">
    <property type="entry name" value="15-HYDROXYPROSTAGLANDIN DEHYDROGENASE [NAD(+)]"/>
    <property type="match status" value="1"/>
</dbReference>
<keyword evidence="5" id="KW-1185">Reference proteome</keyword>
<dbReference type="InterPro" id="IPR020904">
    <property type="entry name" value="Sc_DH/Rdtase_CS"/>
</dbReference>
<evidence type="ECO:0000256" key="2">
    <source>
        <dbReference type="ARBA" id="ARBA00023002"/>
    </source>
</evidence>
<evidence type="ECO:0000256" key="3">
    <source>
        <dbReference type="RuleBase" id="RU000363"/>
    </source>
</evidence>
<protein>
    <recommendedName>
        <fullName evidence="6">Alcohol dehydrogenase</fullName>
    </recommendedName>
</protein>
<dbReference type="PROSITE" id="PS00061">
    <property type="entry name" value="ADH_SHORT"/>
    <property type="match status" value="1"/>
</dbReference>
<evidence type="ECO:0008006" key="6">
    <source>
        <dbReference type="Google" id="ProtNLM"/>
    </source>
</evidence>
<dbReference type="Gene3D" id="3.40.50.720">
    <property type="entry name" value="NAD(P)-binding Rossmann-like Domain"/>
    <property type="match status" value="1"/>
</dbReference>
<dbReference type="SUPFAM" id="SSF51735">
    <property type="entry name" value="NAD(P)-binding Rossmann-fold domains"/>
    <property type="match status" value="1"/>
</dbReference>
<dbReference type="InterPro" id="IPR002347">
    <property type="entry name" value="SDR_fam"/>
</dbReference>
<gene>
    <name evidence="4" type="ORF">Zmor_006944</name>
</gene>
<organism evidence="4 5">
    <name type="scientific">Zophobas morio</name>
    <dbReference type="NCBI Taxonomy" id="2755281"/>
    <lineage>
        <taxon>Eukaryota</taxon>
        <taxon>Metazoa</taxon>
        <taxon>Ecdysozoa</taxon>
        <taxon>Arthropoda</taxon>
        <taxon>Hexapoda</taxon>
        <taxon>Insecta</taxon>
        <taxon>Pterygota</taxon>
        <taxon>Neoptera</taxon>
        <taxon>Endopterygota</taxon>
        <taxon>Coleoptera</taxon>
        <taxon>Polyphaga</taxon>
        <taxon>Cucujiformia</taxon>
        <taxon>Tenebrionidae</taxon>
        <taxon>Zophobas</taxon>
    </lineage>
</organism>
<dbReference type="Proteomes" id="UP001168821">
    <property type="component" value="Unassembled WGS sequence"/>
</dbReference>
<proteinExistence type="inferred from homology"/>
<evidence type="ECO:0000313" key="5">
    <source>
        <dbReference type="Proteomes" id="UP001168821"/>
    </source>
</evidence>
<evidence type="ECO:0000313" key="4">
    <source>
        <dbReference type="EMBL" id="KAJ3662605.1"/>
    </source>
</evidence>
<keyword evidence="2" id="KW-0560">Oxidoreductase</keyword>
<evidence type="ECO:0000256" key="1">
    <source>
        <dbReference type="ARBA" id="ARBA00006484"/>
    </source>
</evidence>
<name>A0AA38IUL9_9CUCU</name>
<dbReference type="InterPro" id="IPR036291">
    <property type="entry name" value="NAD(P)-bd_dom_sf"/>
</dbReference>